<proteinExistence type="inferred from homology"/>
<dbReference type="EMBL" id="CP122566">
    <property type="protein sequence ID" value="WGH92912.1"/>
    <property type="molecule type" value="Genomic_DNA"/>
</dbReference>
<evidence type="ECO:0000313" key="4">
    <source>
        <dbReference type="Proteomes" id="UP001224674"/>
    </source>
</evidence>
<dbReference type="RefSeq" id="WP_199223100.1">
    <property type="nucleotide sequence ID" value="NZ_CP122561.1"/>
</dbReference>
<dbReference type="AlphaFoldDB" id="A0AAJ6AJ07"/>
<dbReference type="SUPFAM" id="SSF54637">
    <property type="entry name" value="Thioesterase/thiol ester dehydrase-isomerase"/>
    <property type="match status" value="1"/>
</dbReference>
<reference evidence="3 4" key="1">
    <citation type="submission" date="2023-03" db="EMBL/GenBank/DDBJ databases">
        <title>Complete genome sequences of several Auritidibacter ignavus strains isolated from ear infections.</title>
        <authorList>
            <person name="Baehr T."/>
            <person name="Baumhoegger A.M."/>
        </authorList>
    </citation>
    <scope>NUCLEOTIDE SEQUENCE [LARGE SCALE GENOMIC DNA]</scope>
    <source>
        <strain evidence="3 4">BABAE-6</strain>
    </source>
</reference>
<dbReference type="InterPro" id="IPR002539">
    <property type="entry name" value="MaoC-like_dom"/>
</dbReference>
<sequence>MSAQMPPVVNENGLWFEDLYEGYTFTTGSHEVTVEEIIAFAQRFDPQPFHTDADAATASLFGTLVASGWHTAAMSMRLVIDSFPVATGVIGGQGEIAWPSATLPGDILRAECVVESLRDPGPESPRASGWVKNTTTNQHGDIRYISRLKAVLWKDPARREMSMSGHE</sequence>
<name>A0AAJ6AJ07_9MICC</name>
<dbReference type="Proteomes" id="UP001224674">
    <property type="component" value="Chromosome"/>
</dbReference>
<protein>
    <submittedName>
        <fullName evidence="3">MaoC/PaaZ C-terminal domain-containing protein</fullName>
    </submittedName>
</protein>
<accession>A0AAJ6AJ07</accession>
<evidence type="ECO:0000259" key="2">
    <source>
        <dbReference type="Pfam" id="PF01575"/>
    </source>
</evidence>
<keyword evidence="4" id="KW-1185">Reference proteome</keyword>
<dbReference type="Gene3D" id="3.10.129.10">
    <property type="entry name" value="Hotdog Thioesterase"/>
    <property type="match status" value="1"/>
</dbReference>
<feature type="domain" description="MaoC-like" evidence="2">
    <location>
        <begin position="30"/>
        <end position="116"/>
    </location>
</feature>
<dbReference type="InterPro" id="IPR029069">
    <property type="entry name" value="HotDog_dom_sf"/>
</dbReference>
<gene>
    <name evidence="3" type="ORF">QDX21_11540</name>
</gene>
<comment type="similarity">
    <text evidence="1">Belongs to the enoyl-CoA hydratase/isomerase family.</text>
</comment>
<organism evidence="3 4">
    <name type="scientific">Auritidibacter ignavus</name>
    <dbReference type="NCBI Taxonomy" id="678932"/>
    <lineage>
        <taxon>Bacteria</taxon>
        <taxon>Bacillati</taxon>
        <taxon>Actinomycetota</taxon>
        <taxon>Actinomycetes</taxon>
        <taxon>Micrococcales</taxon>
        <taxon>Micrococcaceae</taxon>
        <taxon>Auritidibacter</taxon>
    </lineage>
</organism>
<dbReference type="Pfam" id="PF01575">
    <property type="entry name" value="MaoC_dehydratas"/>
    <property type="match status" value="1"/>
</dbReference>
<evidence type="ECO:0000313" key="3">
    <source>
        <dbReference type="EMBL" id="WGH92912.1"/>
    </source>
</evidence>
<evidence type="ECO:0000256" key="1">
    <source>
        <dbReference type="ARBA" id="ARBA00005254"/>
    </source>
</evidence>